<dbReference type="Pfam" id="PF13740">
    <property type="entry name" value="ACT_6"/>
    <property type="match status" value="1"/>
</dbReference>
<dbReference type="InterPro" id="IPR045865">
    <property type="entry name" value="ACT-like_dom_sf"/>
</dbReference>
<dbReference type="EMBL" id="JADCNL010000007">
    <property type="protein sequence ID" value="KAG0472799.1"/>
    <property type="molecule type" value="Genomic_DNA"/>
</dbReference>
<dbReference type="CDD" id="cd04897">
    <property type="entry name" value="ACT_ACR_3"/>
    <property type="match status" value="1"/>
</dbReference>
<dbReference type="PANTHER" id="PTHR31096">
    <property type="entry name" value="ACT DOMAIN-CONTAINING PROTEIN ACR4-RELATED"/>
    <property type="match status" value="1"/>
</dbReference>
<evidence type="ECO:0000256" key="1">
    <source>
        <dbReference type="ARBA" id="ARBA00022737"/>
    </source>
</evidence>
<proteinExistence type="predicted"/>
<dbReference type="Pfam" id="PF24931">
    <property type="entry name" value="ACT_ACR9_3rd"/>
    <property type="match status" value="1"/>
</dbReference>
<comment type="caution">
    <text evidence="4">The sequence shown here is derived from an EMBL/GenBank/DDBJ whole genome shotgun (WGS) entry which is preliminary data.</text>
</comment>
<evidence type="ECO:0000313" key="5">
    <source>
        <dbReference type="EMBL" id="KAG0474535.1"/>
    </source>
</evidence>
<dbReference type="PANTHER" id="PTHR31096:SF6">
    <property type="entry name" value="ACT DOMAIN-CONTAINING PROTEIN ACR8"/>
    <property type="match status" value="1"/>
</dbReference>
<evidence type="ECO:0000259" key="3">
    <source>
        <dbReference type="PROSITE" id="PS51671"/>
    </source>
</evidence>
<dbReference type="Proteomes" id="UP000636800">
    <property type="component" value="Chromosome 7"/>
</dbReference>
<evidence type="ECO:0000313" key="7">
    <source>
        <dbReference type="Proteomes" id="UP000639772"/>
    </source>
</evidence>
<organism evidence="4 6">
    <name type="scientific">Vanilla planifolia</name>
    <name type="common">Vanilla</name>
    <dbReference type="NCBI Taxonomy" id="51239"/>
    <lineage>
        <taxon>Eukaryota</taxon>
        <taxon>Viridiplantae</taxon>
        <taxon>Streptophyta</taxon>
        <taxon>Embryophyta</taxon>
        <taxon>Tracheophyta</taxon>
        <taxon>Spermatophyta</taxon>
        <taxon>Magnoliopsida</taxon>
        <taxon>Liliopsida</taxon>
        <taxon>Asparagales</taxon>
        <taxon>Orchidaceae</taxon>
        <taxon>Vanilloideae</taxon>
        <taxon>Vanilleae</taxon>
        <taxon>Vanilla</taxon>
    </lineage>
</organism>
<dbReference type="EMBL" id="JADCNM010000007">
    <property type="protein sequence ID" value="KAG0474535.1"/>
    <property type="molecule type" value="Genomic_DNA"/>
</dbReference>
<sequence>MVWSSSLDEYEKLVIRMNTPRVVIDNSVCPFATLVKVDSARKEGIHLQAVQVLTDLDLSIRKAYISSDGRWFMDVFHVTDRHGRKISDESVISYIERSLGAAGDEISAGPRSLESLTTLELVGADRPGLLSEVFAVLADLRCYVVEFKLWTHNGRIAALLFVKEDSNSPIEDSDKICRIEARLRNVVRGATTAFASSATGAGGTFADRRLHQLMFADRDFDRADCVRGEPSVSVQNWIERGYSVVYVQCQDRPKLLFDVVCTLTDMNYVIFHGTIDTKFDRACQEFYIRHSDGSPISSEAERQRVIQCLQAAIDRRASEGLRLELCAPDSGSGLLVDATRTFRENGLSVTRAEKSTTNGETSANVFYVTDAGGHPADRKTIEAVINRLGAGSLRAYEDRPIWIEDNRVGLDDDEPSTAGTGLFYLGSLVKRNLYNLGLIRSCS</sequence>
<keyword evidence="6" id="KW-1185">Reference proteome</keyword>
<protein>
    <recommendedName>
        <fullName evidence="2">ACT domain-containing protein ACR</fullName>
    </recommendedName>
    <alternativeName>
        <fullName evidence="2">Protein ACT DOMAIN REPEATS</fullName>
    </alternativeName>
</protein>
<accession>A0A835QN36</accession>
<comment type="function">
    <text evidence="2">Binds amino acids.</text>
</comment>
<evidence type="ECO:0000313" key="4">
    <source>
        <dbReference type="EMBL" id="KAG0472799.1"/>
    </source>
</evidence>
<dbReference type="GO" id="GO:0016597">
    <property type="term" value="F:amino acid binding"/>
    <property type="evidence" value="ECO:0007669"/>
    <property type="project" value="UniProtKB-UniRule"/>
</dbReference>
<dbReference type="Gene3D" id="3.30.70.260">
    <property type="match status" value="1"/>
</dbReference>
<evidence type="ECO:0000256" key="2">
    <source>
        <dbReference type="RuleBase" id="RU369043"/>
    </source>
</evidence>
<name>A0A835QN36_VANPL</name>
<dbReference type="Proteomes" id="UP000639772">
    <property type="component" value="Chromosome 7"/>
</dbReference>
<dbReference type="InterPro" id="IPR040217">
    <property type="entry name" value="ACR1-12"/>
</dbReference>
<dbReference type="InterPro" id="IPR002912">
    <property type="entry name" value="ACT_dom"/>
</dbReference>
<evidence type="ECO:0000313" key="6">
    <source>
        <dbReference type="Proteomes" id="UP000636800"/>
    </source>
</evidence>
<dbReference type="AlphaFoldDB" id="A0A835QN36"/>
<reference evidence="6 7" key="1">
    <citation type="journal article" date="2020" name="Nat. Food">
        <title>A phased Vanilla planifolia genome enables genetic improvement of flavour and production.</title>
        <authorList>
            <person name="Hasing T."/>
            <person name="Tang H."/>
            <person name="Brym M."/>
            <person name="Khazi F."/>
            <person name="Huang T."/>
            <person name="Chambers A.H."/>
        </authorList>
    </citation>
    <scope>NUCLEOTIDE SEQUENCE [LARGE SCALE GENOMIC DNA]</scope>
    <source>
        <tissue evidence="4">Leaf</tissue>
    </source>
</reference>
<feature type="domain" description="ACT" evidence="3">
    <location>
        <begin position="118"/>
        <end position="198"/>
    </location>
</feature>
<dbReference type="CDD" id="cd04895">
    <property type="entry name" value="ACT_ACR_1"/>
    <property type="match status" value="1"/>
</dbReference>
<dbReference type="SUPFAM" id="SSF55021">
    <property type="entry name" value="ACT-like"/>
    <property type="match status" value="4"/>
</dbReference>
<gene>
    <name evidence="5" type="ORF">HPP92_014221</name>
    <name evidence="4" type="ORF">HPP92_014656</name>
</gene>
<dbReference type="OrthoDB" id="2019938at2759"/>
<keyword evidence="1 2" id="KW-0677">Repeat</keyword>
<dbReference type="PROSITE" id="PS51671">
    <property type="entry name" value="ACT"/>
    <property type="match status" value="1"/>
</dbReference>